<feature type="region of interest" description="Disordered" evidence="1">
    <location>
        <begin position="119"/>
        <end position="150"/>
    </location>
</feature>
<organism evidence="2 3">
    <name type="scientific">Rhodococcus opacus</name>
    <name type="common">Nocardia opaca</name>
    <dbReference type="NCBI Taxonomy" id="37919"/>
    <lineage>
        <taxon>Bacteria</taxon>
        <taxon>Bacillati</taxon>
        <taxon>Actinomycetota</taxon>
        <taxon>Actinomycetes</taxon>
        <taxon>Mycobacteriales</taxon>
        <taxon>Nocardiaceae</taxon>
        <taxon>Rhodococcus</taxon>
    </lineage>
</organism>
<protein>
    <submittedName>
        <fullName evidence="2">Uncharacterized protein</fullName>
    </submittedName>
</protein>
<proteinExistence type="predicted"/>
<geneLocation type="plasmid" evidence="3">
    <name>pr1cp1</name>
</geneLocation>
<accession>A0A1B1KHH1</accession>
<dbReference type="Proteomes" id="UP000186108">
    <property type="component" value="Plasmid pR1CP1"/>
</dbReference>
<feature type="region of interest" description="Disordered" evidence="1">
    <location>
        <begin position="1"/>
        <end position="22"/>
    </location>
</feature>
<reference evidence="2 3" key="1">
    <citation type="submission" date="2014-07" db="EMBL/GenBank/DDBJ databases">
        <authorList>
            <person name="Zhang J.E."/>
            <person name="Yang H."/>
            <person name="Guo J."/>
            <person name="Deng Z."/>
            <person name="Luo H."/>
            <person name="Luo M."/>
            <person name="Zhao B."/>
        </authorList>
    </citation>
    <scope>NUCLEOTIDE SEQUENCE [LARGE SCALE GENOMIC DNA]</scope>
    <source>
        <strain evidence="2 3">1CP</strain>
        <plasmid evidence="3">Plasmid pr1cp1</plasmid>
    </source>
</reference>
<evidence type="ECO:0000313" key="2">
    <source>
        <dbReference type="EMBL" id="ANS32049.1"/>
    </source>
</evidence>
<evidence type="ECO:0000313" key="3">
    <source>
        <dbReference type="Proteomes" id="UP000186108"/>
    </source>
</evidence>
<gene>
    <name evidence="2" type="ORF">R1CP_37225</name>
</gene>
<dbReference type="AlphaFoldDB" id="A0A1B1KHH1"/>
<feature type="compositionally biased region" description="Basic and acidic residues" evidence="1">
    <location>
        <begin position="1"/>
        <end position="11"/>
    </location>
</feature>
<evidence type="ECO:0000256" key="1">
    <source>
        <dbReference type="SAM" id="MobiDB-lite"/>
    </source>
</evidence>
<sequence length="150" mass="16583">MRLRKHADAHLPSRSIGARSTPGRFGEAALGRLSCLRPFPNALVAPRIWFKTPRRGLAPVSVSRMPYAGQASGFPPSVAFPAAANSYGIIDNRRNRTRGLAHEFLDRAFNAHSRLTYSDEQHNEGMAAASTPRERGERSSAPFIARRERC</sequence>
<name>A0A1B1KHH1_RHOOP</name>
<dbReference type="EMBL" id="CP009112">
    <property type="protein sequence ID" value="ANS32049.1"/>
    <property type="molecule type" value="Genomic_DNA"/>
</dbReference>
<keyword evidence="2" id="KW-0614">Plasmid</keyword>